<evidence type="ECO:0000313" key="2">
    <source>
        <dbReference type="EMBL" id="RXJ60324.1"/>
    </source>
</evidence>
<feature type="signal peptide" evidence="1">
    <location>
        <begin position="1"/>
        <end position="17"/>
    </location>
</feature>
<dbReference type="OrthoDB" id="9809746at2"/>
<dbReference type="Proteomes" id="UP000290657">
    <property type="component" value="Unassembled WGS sequence"/>
</dbReference>
<keyword evidence="3" id="KW-1185">Reference proteome</keyword>
<dbReference type="GO" id="GO:0016853">
    <property type="term" value="F:isomerase activity"/>
    <property type="evidence" value="ECO:0007669"/>
    <property type="project" value="UniProtKB-KW"/>
</dbReference>
<evidence type="ECO:0000313" key="3">
    <source>
        <dbReference type="Proteomes" id="UP000290657"/>
    </source>
</evidence>
<comment type="caution">
    <text evidence="2">The sequence shown here is derived from an EMBL/GenBank/DDBJ whole genome shotgun (WGS) entry which is preliminary data.</text>
</comment>
<dbReference type="InterPro" id="IPR010706">
    <property type="entry name" value="Fatty_acid_cis-trans_isomerase"/>
</dbReference>
<feature type="chain" id="PRO_5020208792" evidence="1">
    <location>
        <begin position="18"/>
        <end position="783"/>
    </location>
</feature>
<sequence>MKFNLLFILLFTALFTACSVKDLEPVKYKKVNHDISYTQDIKPILDKRCVSCHSCYNSPCQLKLSSYDGLQRGASKIDVYANRMSAIDPTRLFIDANSEQEWRTKGFYSVSETLRNEDKRQTGSIMMHYLYHKTKHPKSFGTFSPETDELMCVKNQEELADYLEENPYKGMPYGFPALTKNEYNLVQTWLDDGLKNDYIKEQKTTLEKKQIRKWELFLNDVNMKHQVTARYIYEHLFLAHITFEKKSGNFFELVRSSTPTGEPVQIIATRFPFDQPSQPFYYRFRKIDSTIVHKTHMVYEMNDRKLSRYKELFLYPNWELKPHMPSYKHETAANALKTFEQIPAKSRYQFLLDDIHYFIMTFIRGPVCKGQIALNVIQDHFWVMFLDPEYDVALYDKYFLHDNLENLSIPNEYGTDLGLFEMIDIYKGYEKTKEYYVNKDTTYKQYFPKGLPLNSIWKGNGGKNNDAILTIYRHFDSASVHKGAWGNMPKTLWVIDYSLVERIYYSLVAGFDIFGNTAHQLLVRKYMDKLRLEGESNFLEYLPQHSRKEYFEHWYEGWDDDQLNVYTKTKQHTNIEYKTKAYKEEFVQKVLQHTGIKKDSINFIEQGYVATPILDKYTTKAQINETFKTISLPNTSDIIMHFTGSKSNLVYMRIKMNSGENLVYSVVVNRWHRNVAFMFDEQDRLDPSKDTINFINGFVGSYPNVFVEVMQDELPQFFELVQNYDVNNPKHQALLSKFVVNRADEDFWEIFDWFDTEFQRQDPVHYGLFDLNRYTETALSLED</sequence>
<organism evidence="2 3">
    <name type="scientific">Candidatus Marinarcus aquaticus</name>
    <dbReference type="NCBI Taxonomy" id="2044504"/>
    <lineage>
        <taxon>Bacteria</taxon>
        <taxon>Pseudomonadati</taxon>
        <taxon>Campylobacterota</taxon>
        <taxon>Epsilonproteobacteria</taxon>
        <taxon>Campylobacterales</taxon>
        <taxon>Arcobacteraceae</taxon>
        <taxon>Candidatus Marinarcus</taxon>
    </lineage>
</organism>
<dbReference type="EMBL" id="PDKN01000002">
    <property type="protein sequence ID" value="RXJ60324.1"/>
    <property type="molecule type" value="Genomic_DNA"/>
</dbReference>
<gene>
    <name evidence="2" type="ORF">CRV04_04805</name>
</gene>
<keyword evidence="2" id="KW-0413">Isomerase</keyword>
<dbReference type="AlphaFoldDB" id="A0A4Q0XUR7"/>
<evidence type="ECO:0000256" key="1">
    <source>
        <dbReference type="SAM" id="SignalP"/>
    </source>
</evidence>
<keyword evidence="1" id="KW-0732">Signal</keyword>
<dbReference type="RefSeq" id="WP_128995673.1">
    <property type="nucleotide sequence ID" value="NZ_PDKN01000002.1"/>
</dbReference>
<dbReference type="PROSITE" id="PS51257">
    <property type="entry name" value="PROKAR_LIPOPROTEIN"/>
    <property type="match status" value="1"/>
</dbReference>
<proteinExistence type="predicted"/>
<dbReference type="Pfam" id="PF06934">
    <property type="entry name" value="CTI"/>
    <property type="match status" value="1"/>
</dbReference>
<protein>
    <submittedName>
        <fullName evidence="2">Peptidylprolyl isomerase</fullName>
    </submittedName>
</protein>
<name>A0A4Q0XUR7_9BACT</name>
<reference evidence="2 3" key="1">
    <citation type="submission" date="2017-10" db="EMBL/GenBank/DDBJ databases">
        <title>Genomics of the genus Arcobacter.</title>
        <authorList>
            <person name="Perez-Cataluna A."/>
            <person name="Figueras M.J."/>
        </authorList>
    </citation>
    <scope>NUCLEOTIDE SEQUENCE [LARGE SCALE GENOMIC DNA]</scope>
    <source>
        <strain evidence="2 3">CECT 8987</strain>
    </source>
</reference>
<accession>A0A4Q0XUR7</accession>